<feature type="transmembrane region" description="Helical" evidence="1">
    <location>
        <begin position="5"/>
        <end position="27"/>
    </location>
</feature>
<evidence type="ECO:0008006" key="4">
    <source>
        <dbReference type="Google" id="ProtNLM"/>
    </source>
</evidence>
<keyword evidence="1" id="KW-0472">Membrane</keyword>
<dbReference type="EMBL" id="PFBU01000023">
    <property type="protein sequence ID" value="PIR78504.1"/>
    <property type="molecule type" value="Genomic_DNA"/>
</dbReference>
<sequence>MFILFLLFVVVVNIFLASFLVGVIYFLATLAGGLGGLELLLMLHLTVNVLFSIFLILGALMFVKIFRDKIHEKFPNKKHILKIIFLAFLVVGFPIHFLQEAGILHGSKVGDEFYEKQNSGELKADKTVVFDGSTGWEFPIKDDKVLFTVHTTVDMMNVWDLYFLSLDKNSQKYDLQKVTDLIKNDSVKTQGFGQDNSIFYIVENQNTNGDSLYSYDLETNTNKKIKETKDWTENKLILDKYKSLILKDDCNYTDYYFYESKGSDGDNILTCHKDLIATKRDNVWKLYNTLNNSLIYQSKEESKFTSYNTVIITDNYFYYNIDGNKIVRVDLKTKEEKIVVEDSDILDFAITDNFVVYKNGVGDPLDYQDQIIVVKMP</sequence>
<evidence type="ECO:0000313" key="3">
    <source>
        <dbReference type="Proteomes" id="UP000230852"/>
    </source>
</evidence>
<organism evidence="2 3">
    <name type="scientific">Candidatus Magasanikbacteria bacterium CG10_big_fil_rev_8_21_14_0_10_36_16</name>
    <dbReference type="NCBI Taxonomy" id="1974645"/>
    <lineage>
        <taxon>Bacteria</taxon>
        <taxon>Candidatus Magasanikiibacteriota</taxon>
    </lineage>
</organism>
<keyword evidence="1" id="KW-0812">Transmembrane</keyword>
<evidence type="ECO:0000256" key="1">
    <source>
        <dbReference type="SAM" id="Phobius"/>
    </source>
</evidence>
<feature type="transmembrane region" description="Helical" evidence="1">
    <location>
        <begin position="39"/>
        <end position="60"/>
    </location>
</feature>
<evidence type="ECO:0000313" key="2">
    <source>
        <dbReference type="EMBL" id="PIR78504.1"/>
    </source>
</evidence>
<dbReference type="AlphaFoldDB" id="A0A2H0TZ58"/>
<accession>A0A2H0TZ58</accession>
<proteinExistence type="predicted"/>
<reference evidence="3" key="1">
    <citation type="submission" date="2017-09" db="EMBL/GenBank/DDBJ databases">
        <title>Depth-based differentiation of microbial function through sediment-hosted aquifers and enrichment of novel symbionts in the deep terrestrial subsurface.</title>
        <authorList>
            <person name="Probst A.J."/>
            <person name="Ladd B."/>
            <person name="Jarett J.K."/>
            <person name="Geller-Mcgrath D.E."/>
            <person name="Sieber C.M.K."/>
            <person name="Emerson J.B."/>
            <person name="Anantharaman K."/>
            <person name="Thomas B.C."/>
            <person name="Malmstrom R."/>
            <person name="Stieglmeier M."/>
            <person name="Klingl A."/>
            <person name="Woyke T."/>
            <person name="Ryan C.M."/>
            <person name="Banfield J.F."/>
        </authorList>
    </citation>
    <scope>NUCLEOTIDE SEQUENCE [LARGE SCALE GENOMIC DNA]</scope>
</reference>
<gene>
    <name evidence="2" type="ORF">COU28_01280</name>
</gene>
<keyword evidence="1" id="KW-1133">Transmembrane helix</keyword>
<dbReference type="Proteomes" id="UP000230852">
    <property type="component" value="Unassembled WGS sequence"/>
</dbReference>
<protein>
    <recommendedName>
        <fullName evidence="4">DUF5050 domain-containing protein</fullName>
    </recommendedName>
</protein>
<name>A0A2H0TZ58_9BACT</name>
<feature type="transmembrane region" description="Helical" evidence="1">
    <location>
        <begin position="80"/>
        <end position="98"/>
    </location>
</feature>
<dbReference type="SUPFAM" id="SSF69304">
    <property type="entry name" value="Tricorn protease N-terminal domain"/>
    <property type="match status" value="1"/>
</dbReference>
<comment type="caution">
    <text evidence="2">The sequence shown here is derived from an EMBL/GenBank/DDBJ whole genome shotgun (WGS) entry which is preliminary data.</text>
</comment>